<dbReference type="SUPFAM" id="SSF48264">
    <property type="entry name" value="Cytochrome P450"/>
    <property type="match status" value="1"/>
</dbReference>
<keyword evidence="2" id="KW-0479">Metal-binding</keyword>
<evidence type="ECO:0000256" key="5">
    <source>
        <dbReference type="SAM" id="MobiDB-lite"/>
    </source>
</evidence>
<dbReference type="GO" id="GO:0004497">
    <property type="term" value="F:monooxygenase activity"/>
    <property type="evidence" value="ECO:0007669"/>
    <property type="project" value="InterPro"/>
</dbReference>
<evidence type="ECO:0000256" key="1">
    <source>
        <dbReference type="ARBA" id="ARBA00010617"/>
    </source>
</evidence>
<dbReference type="EMBL" id="JACMSC010000003">
    <property type="protein sequence ID" value="KAG6530467.1"/>
    <property type="molecule type" value="Genomic_DNA"/>
</dbReference>
<dbReference type="PANTHER" id="PTHR24296">
    <property type="entry name" value="CYTOCHROME P450"/>
    <property type="match status" value="1"/>
</dbReference>
<keyword evidence="4" id="KW-0408">Iron</keyword>
<dbReference type="InterPro" id="IPR001128">
    <property type="entry name" value="Cyt_P450"/>
</dbReference>
<name>A0A8J5I8H3_ZINOF</name>
<sequence length="494" mass="52784">MRKTRGQGRLHYFLLEVQDGGEDMTHAIFTTSSAVESSTLQRLLFPGFLWCLKKAFRLGGERRLRISLEVVDSHMAAAIAECKKTPSDDLISRFLKKRSTDGDLQRIALNYLLAGRDTSSVALSWFFWTVMRRPDVERKLVTEITAVLLAVRGSGRAKWLAGPLEFDEMERLIYLKAALAETLRLYPSVPQDTKYVVADDVLPIGPVVPAGSSVTYSVYSMGRLETIWGRTAGSSGRRGPGVPADAVDYGGSVAAPPPGAGAGPPGAAEDVAHVVHEARATRLRAARNLDDVDVQGPAATAAGQRQRCTGARRTSTAAAAQAAASAVGSVQVGEAEASSHPLASLGNFLIVWRYQWTAATLGGGGAEAPPSRSATVDVGDGHLVDSSPKKVTTVYFGEVAGRVVSIHSATISPAKLMRSKSLSGTSRSLKPDTSSTSAIQGSDKVDEVAPILLAAWLRPDDHPSVRSSPKMELCFERESLSLRKFCPHYVAVGF</sequence>
<dbReference type="InterPro" id="IPR036396">
    <property type="entry name" value="Cyt_P450_sf"/>
</dbReference>
<dbReference type="Gene3D" id="1.10.630.10">
    <property type="entry name" value="Cytochrome P450"/>
    <property type="match status" value="1"/>
</dbReference>
<evidence type="ECO:0000313" key="6">
    <source>
        <dbReference type="EMBL" id="KAG6530467.1"/>
    </source>
</evidence>
<organism evidence="6 7">
    <name type="scientific">Zingiber officinale</name>
    <name type="common">Ginger</name>
    <name type="synonym">Amomum zingiber</name>
    <dbReference type="NCBI Taxonomy" id="94328"/>
    <lineage>
        <taxon>Eukaryota</taxon>
        <taxon>Viridiplantae</taxon>
        <taxon>Streptophyta</taxon>
        <taxon>Embryophyta</taxon>
        <taxon>Tracheophyta</taxon>
        <taxon>Spermatophyta</taxon>
        <taxon>Magnoliopsida</taxon>
        <taxon>Liliopsida</taxon>
        <taxon>Zingiberales</taxon>
        <taxon>Zingiberaceae</taxon>
        <taxon>Zingiber</taxon>
    </lineage>
</organism>
<reference evidence="6 7" key="1">
    <citation type="submission" date="2020-08" db="EMBL/GenBank/DDBJ databases">
        <title>Plant Genome Project.</title>
        <authorList>
            <person name="Zhang R.-G."/>
        </authorList>
    </citation>
    <scope>NUCLEOTIDE SEQUENCE [LARGE SCALE GENOMIC DNA]</scope>
    <source>
        <tissue evidence="6">Rhizome</tissue>
    </source>
</reference>
<protein>
    <recommendedName>
        <fullName evidence="8">Cytochrome P450</fullName>
    </recommendedName>
</protein>
<evidence type="ECO:0008006" key="8">
    <source>
        <dbReference type="Google" id="ProtNLM"/>
    </source>
</evidence>
<dbReference type="GO" id="GO:0005506">
    <property type="term" value="F:iron ion binding"/>
    <property type="evidence" value="ECO:0007669"/>
    <property type="project" value="InterPro"/>
</dbReference>
<dbReference type="Pfam" id="PF00067">
    <property type="entry name" value="p450"/>
    <property type="match status" value="1"/>
</dbReference>
<keyword evidence="7" id="KW-1185">Reference proteome</keyword>
<proteinExistence type="inferred from homology"/>
<comment type="caution">
    <text evidence="6">The sequence shown here is derived from an EMBL/GenBank/DDBJ whole genome shotgun (WGS) entry which is preliminary data.</text>
</comment>
<accession>A0A8J5I8H3</accession>
<dbReference type="InterPro" id="IPR002401">
    <property type="entry name" value="Cyt_P450_E_grp-I"/>
</dbReference>
<feature type="region of interest" description="Disordered" evidence="5">
    <location>
        <begin position="230"/>
        <end position="267"/>
    </location>
</feature>
<dbReference type="GO" id="GO:0020037">
    <property type="term" value="F:heme binding"/>
    <property type="evidence" value="ECO:0007669"/>
    <property type="project" value="InterPro"/>
</dbReference>
<dbReference type="AlphaFoldDB" id="A0A8J5I8H3"/>
<evidence type="ECO:0000256" key="4">
    <source>
        <dbReference type="ARBA" id="ARBA00023004"/>
    </source>
</evidence>
<gene>
    <name evidence="6" type="ORF">ZIOFF_012706</name>
</gene>
<dbReference type="PRINTS" id="PR00463">
    <property type="entry name" value="EP450I"/>
</dbReference>
<dbReference type="Proteomes" id="UP000734854">
    <property type="component" value="Unassembled WGS sequence"/>
</dbReference>
<keyword evidence="3" id="KW-0560">Oxidoreductase</keyword>
<evidence type="ECO:0000313" key="7">
    <source>
        <dbReference type="Proteomes" id="UP000734854"/>
    </source>
</evidence>
<evidence type="ECO:0000256" key="2">
    <source>
        <dbReference type="ARBA" id="ARBA00022723"/>
    </source>
</evidence>
<dbReference type="GO" id="GO:0016705">
    <property type="term" value="F:oxidoreductase activity, acting on paired donors, with incorporation or reduction of molecular oxygen"/>
    <property type="evidence" value="ECO:0007669"/>
    <property type="project" value="InterPro"/>
</dbReference>
<evidence type="ECO:0000256" key="3">
    <source>
        <dbReference type="ARBA" id="ARBA00023002"/>
    </source>
</evidence>
<comment type="similarity">
    <text evidence="1">Belongs to the cytochrome P450 family.</text>
</comment>